<dbReference type="PANTHER" id="PTHR21597">
    <property type="entry name" value="THO2 PROTEIN"/>
    <property type="match status" value="1"/>
</dbReference>
<evidence type="ECO:0000256" key="5">
    <source>
        <dbReference type="ARBA" id="ARBA00047033"/>
    </source>
</evidence>
<evidence type="ECO:0000256" key="4">
    <source>
        <dbReference type="ARBA" id="ARBA00023242"/>
    </source>
</evidence>
<evidence type="ECO:0000313" key="13">
    <source>
        <dbReference type="WBParaSite" id="TCNE_0000769901-mRNA-1"/>
    </source>
</evidence>
<dbReference type="WBParaSite" id="TCNE_0000769901-mRNA-1">
    <property type="protein sequence ID" value="TCNE_0000769901-mRNA-1"/>
    <property type="gene ID" value="TCNE_0000769901"/>
</dbReference>
<feature type="compositionally biased region" description="Polar residues" evidence="7">
    <location>
        <begin position="1439"/>
        <end position="1453"/>
    </location>
</feature>
<dbReference type="GO" id="GO:0006406">
    <property type="term" value="P:mRNA export from nucleus"/>
    <property type="evidence" value="ECO:0007669"/>
    <property type="project" value="InterPro"/>
</dbReference>
<feature type="domain" description="THO complex subunitTHOC2 N-terminal" evidence="9">
    <location>
        <begin position="566"/>
        <end position="641"/>
    </location>
</feature>
<keyword evidence="6" id="KW-0175">Coiled coil</keyword>
<evidence type="ECO:0000259" key="10">
    <source>
        <dbReference type="Pfam" id="PF16134"/>
    </source>
</evidence>
<dbReference type="InterPro" id="IPR021418">
    <property type="entry name" value="THO_THOC2_C"/>
</dbReference>
<dbReference type="Pfam" id="PF11262">
    <property type="entry name" value="Tho2"/>
    <property type="match status" value="1"/>
</dbReference>
<dbReference type="Pfam" id="PF16134">
    <property type="entry name" value="THOC2_N"/>
    <property type="match status" value="2"/>
</dbReference>
<evidence type="ECO:0000259" key="8">
    <source>
        <dbReference type="Pfam" id="PF11262"/>
    </source>
</evidence>
<feature type="region of interest" description="Disordered" evidence="7">
    <location>
        <begin position="1207"/>
        <end position="1551"/>
    </location>
</feature>
<feature type="compositionally biased region" description="Basic and acidic residues" evidence="7">
    <location>
        <begin position="1483"/>
        <end position="1495"/>
    </location>
</feature>
<evidence type="ECO:0000259" key="9">
    <source>
        <dbReference type="Pfam" id="PF11732"/>
    </source>
</evidence>
<feature type="compositionally biased region" description="Basic and acidic residues" evidence="7">
    <location>
        <begin position="1318"/>
        <end position="1332"/>
    </location>
</feature>
<feature type="compositionally biased region" description="Low complexity" evidence="7">
    <location>
        <begin position="1220"/>
        <end position="1229"/>
    </location>
</feature>
<gene>
    <name evidence="11" type="ORF">TCNE_LOCUS7699</name>
</gene>
<dbReference type="GO" id="GO:0006397">
    <property type="term" value="P:mRNA processing"/>
    <property type="evidence" value="ECO:0007669"/>
    <property type="project" value="InterPro"/>
</dbReference>
<feature type="domain" description="THO complex subunit 2 N-terminal" evidence="10">
    <location>
        <begin position="24"/>
        <end position="398"/>
    </location>
</feature>
<feature type="compositionally biased region" description="Polar residues" evidence="7">
    <location>
        <begin position="1274"/>
        <end position="1283"/>
    </location>
</feature>
<feature type="compositionally biased region" description="Basic and acidic residues" evidence="7">
    <location>
        <begin position="1404"/>
        <end position="1434"/>
    </location>
</feature>
<feature type="coiled-coil region" evidence="6">
    <location>
        <begin position="901"/>
        <end position="949"/>
    </location>
</feature>
<comment type="subunit">
    <text evidence="5">Component of the THO subcomplex, which is composed of THOC1, THOC2, THOC3, THOC5, THOC6 and THOC7. The THO subcomplex interacts with DDX39B to form the THO-DDX39B complex which multimerizes into a 28-subunit tetrameric assembly. Component of the transcription/export (TREX) complex at least composed of ALYREF/THOC4, DDX39B, SARNP/CIP29, CHTOP and the THO subcomplex; in the complex interacts with THOC1, THOC3, THOC5, THOC7 and DDX39B. TREX seems to have a dynamic structure involving ATP-dependent remodeling. Interacts with POLDIP3 and ZC3H11A.</text>
</comment>
<evidence type="ECO:0000256" key="7">
    <source>
        <dbReference type="SAM" id="MobiDB-lite"/>
    </source>
</evidence>
<proteinExistence type="inferred from homology"/>
<evidence type="ECO:0000256" key="1">
    <source>
        <dbReference type="ARBA" id="ARBA00004123"/>
    </source>
</evidence>
<evidence type="ECO:0000256" key="6">
    <source>
        <dbReference type="SAM" id="Coils"/>
    </source>
</evidence>
<dbReference type="Proteomes" id="UP000050794">
    <property type="component" value="Unassembled WGS sequence"/>
</dbReference>
<dbReference type="InterPro" id="IPR040007">
    <property type="entry name" value="Tho2"/>
</dbReference>
<evidence type="ECO:0000256" key="3">
    <source>
        <dbReference type="ARBA" id="ARBA00019596"/>
    </source>
</evidence>
<dbReference type="InterPro" id="IPR032302">
    <property type="entry name" value="THOC2_N"/>
</dbReference>
<dbReference type="EMBL" id="UYWY01019737">
    <property type="protein sequence ID" value="VDM39020.1"/>
    <property type="molecule type" value="Genomic_DNA"/>
</dbReference>
<feature type="compositionally biased region" description="Basic and acidic residues" evidence="7">
    <location>
        <begin position="1352"/>
        <end position="1375"/>
    </location>
</feature>
<feature type="compositionally biased region" description="Basic and acidic residues" evidence="7">
    <location>
        <begin position="1454"/>
        <end position="1471"/>
    </location>
</feature>
<accession>A0A183UGS9</accession>
<evidence type="ECO:0000313" key="12">
    <source>
        <dbReference type="Proteomes" id="UP000050794"/>
    </source>
</evidence>
<feature type="domain" description="THO complex subunitTHOC2 C-terminal" evidence="8">
    <location>
        <begin position="878"/>
        <end position="1182"/>
    </location>
</feature>
<organism evidence="12 13">
    <name type="scientific">Toxocara canis</name>
    <name type="common">Canine roundworm</name>
    <dbReference type="NCBI Taxonomy" id="6265"/>
    <lineage>
        <taxon>Eukaryota</taxon>
        <taxon>Metazoa</taxon>
        <taxon>Ecdysozoa</taxon>
        <taxon>Nematoda</taxon>
        <taxon>Chromadorea</taxon>
        <taxon>Rhabditida</taxon>
        <taxon>Spirurina</taxon>
        <taxon>Ascaridomorpha</taxon>
        <taxon>Ascaridoidea</taxon>
        <taxon>Toxocaridae</taxon>
        <taxon>Toxocara</taxon>
    </lineage>
</organism>
<keyword evidence="12" id="KW-1185">Reference proteome</keyword>
<sequence>MSSNLRTELDTPQVELLQICRRVANAEMSPDAAFALIKTMKKSNSSVPSLLEDVLWLVDMEVSNEKKTEEASKRFNELLSLISNHIIPEDILKFELDALDFHFPVCLSFSSENTYDSPCKMIETFSFKQLKFNLLREESEGYAKLIAELLHANNTCVSSTLTTLHRLIGQFNLDPNRVLDIILECFEASPERRRFFISLLSDLKASADDLCSILGFKFTFYQQNGDTPSSLYELAAILCSERIIDLIYLCSFLTPKQDGIINEHKARIQRDLRRAKRAEVISTGAVPIEIHSQPSVLSYVDDSMNATIAGVSFAAVAAQQDAEDAKLMEDDCSDDTVLGKNQKLGLTFALLEQGSWVFAKQLLDRFPEFYAVNASRRIALSIADMIERSIDDFYQEKCKIGLGEPLTPSLFADTQSLEIVGSWSELISVVLPVLWYLGPYIAYRPSATVKLVRLISVFFDEKAKDAELSNSTHTDAVANALIDITDEVLVPSLSLCEVNYAISEEIWRLLSYFPYTLRYRIYAHWKGVITQRHPLINVQRGKTFGMTRYVVKRLSKETVRMMGRQLGKLCHSHPAVVFDCLLNQIQTFENLIEPVVESIRFLSDLEFDVLSFCIIEHLASPDKQQLKASDGSLSPWLQSLATFVGTVFLKYNMELTGVLQYVANQLKNGKSFDLLVLREIIQNMSGIEPTTGLTSDQLEALSGGQTLRQEAGSFSQVRTNRRAMLRLRDALSKENLIVGLAILIAQQRQCIVFVESNDIPLKLAGKMLDQCQETLVQFGSFLRSNLRQDEYSSRIMSVPELISKYYLPTDAAFFLCRPSFMHRIYNSFDKCRRALRDADGNKTKLDANRKFAIFKSSFDEELSSLEQKLVPLLPDALWADISPKVFVVFWTLTMYDISVPKVAYEREIQRVRRSFAALAENTEVSKTKRSKEEEQLRGVEKKLSDELKRQGEHVERVLSILRHDKELLFADCAPNMRGMQMARFLQHCILPRAVFTDIDAVYCAHFVHLLHQQRTGFFQTVFFFDKLFNDIGIILAALTENEANCFGRFLSLMLEIVQRWHGDKAIFEKECYGFPGFMTKLHTRNADANTESNSGGMNFESYRSLCHKWQFRMARSCVGILGGGSYVLMRNCLIVMTKMLQYFPLIESHISSVQKVVVKVRDAEKGCRDDLSLMAASYASHLHMRKTNVFTEAQFHNRSVLNAKKAPKAVALKSSEPKKPSSAATSPKAQPEPELRKVTLRANEGEPKKSSDAEASGRKGDSDAKKANGDLEPKNSTSGSRSAAKSEGKADSKIVPIVNSAEAKKDGTTAKSTSQSVADERKRSIDAHDSPSKKRAKTSNAELTMVPTKPSSKTDDTKRGRESGANCKEEPKMEDGEVLASPPSSSAHAAHVDAVPSKKMRLPKSVDDENTSSRREREKSKHDEKKEERRKQREAPSVATVSGNVVISKNKLSSSEEHAKPREKSWKRPGDPADIAEGSSKLARRENVSSERTPESRGSNDFSRDPLNTGDTNSSEEILKYSTDGSKIVEASTAAGRASSKRHHSRDPQRS</sequence>
<feature type="compositionally biased region" description="Basic and acidic residues" evidence="7">
    <location>
        <begin position="1231"/>
        <end position="1273"/>
    </location>
</feature>
<feature type="domain" description="THO complex subunit 2 N-terminal" evidence="10">
    <location>
        <begin position="415"/>
        <end position="564"/>
    </location>
</feature>
<dbReference type="GO" id="GO:0003729">
    <property type="term" value="F:mRNA binding"/>
    <property type="evidence" value="ECO:0007669"/>
    <property type="project" value="TreeGrafter"/>
</dbReference>
<dbReference type="InterPro" id="IPR021726">
    <property type="entry name" value="THO_THOC2_N"/>
</dbReference>
<reference evidence="13" key="1">
    <citation type="submission" date="2016-06" db="UniProtKB">
        <authorList>
            <consortium name="WormBaseParasite"/>
        </authorList>
    </citation>
    <scope>IDENTIFICATION</scope>
</reference>
<dbReference type="PANTHER" id="PTHR21597:SF0">
    <property type="entry name" value="THO COMPLEX SUBUNIT 2"/>
    <property type="match status" value="1"/>
</dbReference>
<evidence type="ECO:0000313" key="11">
    <source>
        <dbReference type="EMBL" id="VDM39020.1"/>
    </source>
</evidence>
<keyword evidence="4" id="KW-0539">Nucleus</keyword>
<name>A0A183UGS9_TOXCA</name>
<dbReference type="Pfam" id="PF11732">
    <property type="entry name" value="Thoc2"/>
    <property type="match status" value="1"/>
</dbReference>
<comment type="similarity">
    <text evidence="2">Belongs to the THOC2 family.</text>
</comment>
<feature type="compositionally biased region" description="Low complexity" evidence="7">
    <location>
        <begin position="1380"/>
        <end position="1397"/>
    </location>
</feature>
<evidence type="ECO:0000256" key="2">
    <source>
        <dbReference type="ARBA" id="ARBA00007857"/>
    </source>
</evidence>
<comment type="subcellular location">
    <subcellularLocation>
        <location evidence="1">Nucleus</location>
    </subcellularLocation>
</comment>
<dbReference type="GO" id="GO:0000445">
    <property type="term" value="C:THO complex part of transcription export complex"/>
    <property type="evidence" value="ECO:0007669"/>
    <property type="project" value="TreeGrafter"/>
</dbReference>
<protein>
    <recommendedName>
        <fullName evidence="3">THO complex subunit 2</fullName>
    </recommendedName>
</protein>
<reference evidence="11 12" key="2">
    <citation type="submission" date="2018-11" db="EMBL/GenBank/DDBJ databases">
        <authorList>
            <consortium name="Pathogen Informatics"/>
        </authorList>
    </citation>
    <scope>NUCLEOTIDE SEQUENCE [LARGE SCALE GENOMIC DNA]</scope>
</reference>